<name>A0A7W0CIG5_9ACTN</name>
<dbReference type="PRINTS" id="PR00038">
    <property type="entry name" value="HTHLUXR"/>
</dbReference>
<dbReference type="SUPFAM" id="SSF48452">
    <property type="entry name" value="TPR-like"/>
    <property type="match status" value="1"/>
</dbReference>
<dbReference type="Gene3D" id="1.25.40.10">
    <property type="entry name" value="Tetratricopeptide repeat domain"/>
    <property type="match status" value="1"/>
</dbReference>
<sequence>MDTGPWAGRTTGWPFVGRVAERERALTILRRSNIVIAGAAGVGKSRLAAELAASFQAPVRVRGTHAAGALPLGAFAPLLPGGEPGANPLRWAADAILARRPSLLVVDDAHLLDASSAALAHQLSARVRVLATVRTGQECPDSVAALWEDDRGARLDLDPLGQDETAELLSGVLGGQVDRAAAVRLHELSQGNALLLRELVAAALEGGVLARPGQVWRLDGEVPRAPRLIEVIERRMGRYGDAVTAVLELVALAEPIGLAPLGSLAGHEAVEEAEERGLIQVVMGDRRTEVRLAHPLYGEVVRARAPVLRLRRRYRELAEAVEATGARRREDVLRVAAWRLESGTTTRPAPLLRAARTAWAAHDYPLGLRLAEAAWDNSSGPDVPHSDRADMADDSHADVPDGYRADAAIMYGTLLNYSGRAEEALAVVESVPGEGCDERRRTELTLTRAWSLAFGQVRMDEAVGLLTRVREEITQRSLRQDLSCLLLVIVGGSGDLDRILSLAEALLAEPPETAAVKAQALNCRAATLATLGRYGEALADIRDALDDLAEWHDAVPVIVQPLYSNWALTCLMSADLEGADDVLDRMESLLGRGRGSIYAADNIAILRSAAARMRGRFAEARRHVAPPYEPKGDDVLSGMVHIERAHVLALTGDAVGARVAFDAGVGGQSRHGSLHLMWRYLTEPWLLAAEGDTKGAAAFALGTAAHGRGLGLLPFVTAALHTVARLGYADLAAEHLPFLEEGPLEGPYAPVVLAHCRAAAAGDGAALEEVAAAFERLGCIPFAAEALAQAAAAWERSGRATASRVAAGRAWTLAARCEGLTTPAVASLTAPGLTRREAEIARLACAGLSSKQIAEQLVLSTRTVDNHLQSVYGKLGVTSRAELKRILV</sequence>
<proteinExistence type="predicted"/>
<dbReference type="EMBL" id="JACDUR010000003">
    <property type="protein sequence ID" value="MBA2891751.1"/>
    <property type="molecule type" value="Genomic_DNA"/>
</dbReference>
<dbReference type="InterPro" id="IPR011990">
    <property type="entry name" value="TPR-like_helical_dom_sf"/>
</dbReference>
<dbReference type="PANTHER" id="PTHR44688">
    <property type="entry name" value="DNA-BINDING TRANSCRIPTIONAL ACTIVATOR DEVR_DOSR"/>
    <property type="match status" value="1"/>
</dbReference>
<dbReference type="SMART" id="SM00421">
    <property type="entry name" value="HTH_LUXR"/>
    <property type="match status" value="1"/>
</dbReference>
<organism evidence="5 6">
    <name type="scientific">Nonomuraea soli</name>
    <dbReference type="NCBI Taxonomy" id="1032476"/>
    <lineage>
        <taxon>Bacteria</taxon>
        <taxon>Bacillati</taxon>
        <taxon>Actinomycetota</taxon>
        <taxon>Actinomycetes</taxon>
        <taxon>Streptosporangiales</taxon>
        <taxon>Streptosporangiaceae</taxon>
        <taxon>Nonomuraea</taxon>
    </lineage>
</organism>
<protein>
    <submittedName>
        <fullName evidence="5">DNA-binding CsgD family transcriptional regulator/tetratricopeptide (TPR) repeat protein</fullName>
    </submittedName>
</protein>
<evidence type="ECO:0000256" key="1">
    <source>
        <dbReference type="ARBA" id="ARBA00023015"/>
    </source>
</evidence>
<evidence type="ECO:0000259" key="4">
    <source>
        <dbReference type="PROSITE" id="PS50043"/>
    </source>
</evidence>
<gene>
    <name evidence="5" type="ORF">HNR30_003092</name>
</gene>
<dbReference type="GO" id="GO:0003677">
    <property type="term" value="F:DNA binding"/>
    <property type="evidence" value="ECO:0007669"/>
    <property type="project" value="UniProtKB-KW"/>
</dbReference>
<evidence type="ECO:0000256" key="3">
    <source>
        <dbReference type="ARBA" id="ARBA00023163"/>
    </source>
</evidence>
<evidence type="ECO:0000313" key="5">
    <source>
        <dbReference type="EMBL" id="MBA2891751.1"/>
    </source>
</evidence>
<reference evidence="5 6" key="1">
    <citation type="submission" date="2020-07" db="EMBL/GenBank/DDBJ databases">
        <title>Genomic Encyclopedia of Type Strains, Phase IV (KMG-IV): sequencing the most valuable type-strain genomes for metagenomic binning, comparative biology and taxonomic classification.</title>
        <authorList>
            <person name="Goeker M."/>
        </authorList>
    </citation>
    <scope>NUCLEOTIDE SEQUENCE [LARGE SCALE GENOMIC DNA]</scope>
    <source>
        <strain evidence="5 6">DSM 45533</strain>
    </source>
</reference>
<dbReference type="PROSITE" id="PS50043">
    <property type="entry name" value="HTH_LUXR_2"/>
    <property type="match status" value="1"/>
</dbReference>
<feature type="domain" description="HTH luxR-type" evidence="4">
    <location>
        <begin position="826"/>
        <end position="888"/>
    </location>
</feature>
<comment type="caution">
    <text evidence="5">The sequence shown here is derived from an EMBL/GenBank/DDBJ whole genome shotgun (WGS) entry which is preliminary data.</text>
</comment>
<dbReference type="PANTHER" id="PTHR44688:SF16">
    <property type="entry name" value="DNA-BINDING TRANSCRIPTIONAL ACTIVATOR DEVR_DOSR"/>
    <property type="match status" value="1"/>
</dbReference>
<keyword evidence="1" id="KW-0805">Transcription regulation</keyword>
<keyword evidence="3" id="KW-0804">Transcription</keyword>
<dbReference type="Gene3D" id="3.40.50.300">
    <property type="entry name" value="P-loop containing nucleotide triphosphate hydrolases"/>
    <property type="match status" value="1"/>
</dbReference>
<accession>A0A7W0CIG5</accession>
<dbReference type="Gene3D" id="1.10.10.10">
    <property type="entry name" value="Winged helix-like DNA-binding domain superfamily/Winged helix DNA-binding domain"/>
    <property type="match status" value="1"/>
</dbReference>
<dbReference type="InterPro" id="IPR016032">
    <property type="entry name" value="Sig_transdc_resp-reg_C-effctor"/>
</dbReference>
<dbReference type="AlphaFoldDB" id="A0A7W0CIG5"/>
<dbReference type="SUPFAM" id="SSF46894">
    <property type="entry name" value="C-terminal effector domain of the bipartite response regulators"/>
    <property type="match status" value="1"/>
</dbReference>
<keyword evidence="6" id="KW-1185">Reference proteome</keyword>
<dbReference type="InterPro" id="IPR027417">
    <property type="entry name" value="P-loop_NTPase"/>
</dbReference>
<dbReference type="CDD" id="cd06170">
    <property type="entry name" value="LuxR_C_like"/>
    <property type="match status" value="1"/>
</dbReference>
<evidence type="ECO:0000256" key="2">
    <source>
        <dbReference type="ARBA" id="ARBA00023125"/>
    </source>
</evidence>
<evidence type="ECO:0000313" key="6">
    <source>
        <dbReference type="Proteomes" id="UP000530928"/>
    </source>
</evidence>
<dbReference type="InterPro" id="IPR000792">
    <property type="entry name" value="Tscrpt_reg_LuxR_C"/>
</dbReference>
<dbReference type="Proteomes" id="UP000530928">
    <property type="component" value="Unassembled WGS sequence"/>
</dbReference>
<keyword evidence="2 5" id="KW-0238">DNA-binding</keyword>
<dbReference type="GO" id="GO:0006355">
    <property type="term" value="P:regulation of DNA-templated transcription"/>
    <property type="evidence" value="ECO:0007669"/>
    <property type="project" value="InterPro"/>
</dbReference>
<dbReference type="InterPro" id="IPR036388">
    <property type="entry name" value="WH-like_DNA-bd_sf"/>
</dbReference>
<dbReference type="SUPFAM" id="SSF52540">
    <property type="entry name" value="P-loop containing nucleoside triphosphate hydrolases"/>
    <property type="match status" value="1"/>
</dbReference>
<dbReference type="PROSITE" id="PS00622">
    <property type="entry name" value="HTH_LUXR_1"/>
    <property type="match status" value="1"/>
</dbReference>
<dbReference type="RefSeq" id="WP_181610516.1">
    <property type="nucleotide sequence ID" value="NZ_BAABAM010000002.1"/>
</dbReference>
<dbReference type="Pfam" id="PF00196">
    <property type="entry name" value="GerE"/>
    <property type="match status" value="1"/>
</dbReference>